<evidence type="ECO:0000256" key="4">
    <source>
        <dbReference type="ARBA" id="ARBA00022519"/>
    </source>
</evidence>
<evidence type="ECO:0000313" key="10">
    <source>
        <dbReference type="EMBL" id="OGD56063.1"/>
    </source>
</evidence>
<accession>A0A1F5DLP5</accession>
<dbReference type="EMBL" id="MEZT01000030">
    <property type="protein sequence ID" value="OGD56063.1"/>
    <property type="molecule type" value="Genomic_DNA"/>
</dbReference>
<keyword evidence="3" id="KW-1003">Cell membrane</keyword>
<keyword evidence="6 8" id="KW-1133">Transmembrane helix</keyword>
<keyword evidence="7 8" id="KW-0472">Membrane</keyword>
<dbReference type="GO" id="GO:0015628">
    <property type="term" value="P:protein secretion by the type II secretion system"/>
    <property type="evidence" value="ECO:0007669"/>
    <property type="project" value="TreeGrafter"/>
</dbReference>
<gene>
    <name evidence="10" type="ORF">A2V71_03865</name>
</gene>
<evidence type="ECO:0000259" key="9">
    <source>
        <dbReference type="Pfam" id="PF00482"/>
    </source>
</evidence>
<evidence type="ECO:0000256" key="2">
    <source>
        <dbReference type="ARBA" id="ARBA00005745"/>
    </source>
</evidence>
<evidence type="ECO:0000256" key="3">
    <source>
        <dbReference type="ARBA" id="ARBA00022475"/>
    </source>
</evidence>
<evidence type="ECO:0000256" key="1">
    <source>
        <dbReference type="ARBA" id="ARBA00004429"/>
    </source>
</evidence>
<evidence type="ECO:0000256" key="7">
    <source>
        <dbReference type="ARBA" id="ARBA00023136"/>
    </source>
</evidence>
<dbReference type="GO" id="GO:0005886">
    <property type="term" value="C:plasma membrane"/>
    <property type="evidence" value="ECO:0007669"/>
    <property type="project" value="UniProtKB-SubCell"/>
</dbReference>
<protein>
    <recommendedName>
        <fullName evidence="9">Type II secretion system protein GspF domain-containing protein</fullName>
    </recommendedName>
</protein>
<evidence type="ECO:0000256" key="5">
    <source>
        <dbReference type="ARBA" id="ARBA00022692"/>
    </source>
</evidence>
<evidence type="ECO:0000256" key="6">
    <source>
        <dbReference type="ARBA" id="ARBA00022989"/>
    </source>
</evidence>
<dbReference type="PRINTS" id="PR00812">
    <property type="entry name" value="BCTERIALGSPF"/>
</dbReference>
<name>A0A1F5DLP5_9BACT</name>
<dbReference type="InterPro" id="IPR018076">
    <property type="entry name" value="T2SS_GspF_dom"/>
</dbReference>
<sequence length="400" mass="44048">MPFYEYTAADSDGKLKTSEMEAIDRQTVISYLKDQNLLVVSVKEKTPQPLGKVFGGKISAVDKINLTENLSIMLRAGVNMPEALEVIGRDSKNPYFKQVLSDIRFGLENGKPLSEGLSNFPKDFNNVYISLVKAGEASGKLEEVLKELANQLKKEYNLISKIKGAFAYPIVLVVGLVGVMILLMTFVLPRLVAIFEGTNLQLPVTTRIIFAISQVFSYSPILTLLSFVVLAVAIVILSRQKKVKQSLNQMVFHIPVISNLLKQVELTRFARTLGNLQKSGIPILRGLEITAEALSLKSFKNVTVEAKEDIAKGVSLTNAFRKKESLFPQMIVSVMQVGEKTGNLDTLLLNLADFYEEQVDNTLRNLASLIEPVLLVIVGLAIGGMAISIILPIYQLMGSI</sequence>
<proteinExistence type="inferred from homology"/>
<dbReference type="PANTHER" id="PTHR30012">
    <property type="entry name" value="GENERAL SECRETION PATHWAY PROTEIN"/>
    <property type="match status" value="1"/>
</dbReference>
<feature type="transmembrane region" description="Helical" evidence="8">
    <location>
        <begin position="166"/>
        <end position="188"/>
    </location>
</feature>
<dbReference type="InterPro" id="IPR003004">
    <property type="entry name" value="GspF/PilC"/>
</dbReference>
<keyword evidence="4" id="KW-0997">Cell inner membrane</keyword>
<dbReference type="Proteomes" id="UP000178764">
    <property type="component" value="Unassembled WGS sequence"/>
</dbReference>
<comment type="similarity">
    <text evidence="2">Belongs to the GSP F family.</text>
</comment>
<dbReference type="AlphaFoldDB" id="A0A1F5DLP5"/>
<feature type="transmembrane region" description="Helical" evidence="8">
    <location>
        <begin position="373"/>
        <end position="394"/>
    </location>
</feature>
<organism evidence="10 11">
    <name type="scientific">Candidatus Berkelbacteria bacterium RBG_13_40_8</name>
    <dbReference type="NCBI Taxonomy" id="1797467"/>
    <lineage>
        <taxon>Bacteria</taxon>
        <taxon>Candidatus Berkelbacteria</taxon>
    </lineage>
</organism>
<dbReference type="Gene3D" id="1.20.81.30">
    <property type="entry name" value="Type II secretion system (T2SS), domain F"/>
    <property type="match status" value="2"/>
</dbReference>
<evidence type="ECO:0000313" key="11">
    <source>
        <dbReference type="Proteomes" id="UP000178764"/>
    </source>
</evidence>
<dbReference type="FunFam" id="1.20.81.30:FF:000001">
    <property type="entry name" value="Type II secretion system protein F"/>
    <property type="match status" value="2"/>
</dbReference>
<dbReference type="Pfam" id="PF00482">
    <property type="entry name" value="T2SSF"/>
    <property type="match status" value="2"/>
</dbReference>
<keyword evidence="5 8" id="KW-0812">Transmembrane</keyword>
<evidence type="ECO:0000256" key="8">
    <source>
        <dbReference type="SAM" id="Phobius"/>
    </source>
</evidence>
<comment type="caution">
    <text evidence="10">The sequence shown here is derived from an EMBL/GenBank/DDBJ whole genome shotgun (WGS) entry which is preliminary data.</text>
</comment>
<feature type="domain" description="Type II secretion system protein GspF" evidence="9">
    <location>
        <begin position="269"/>
        <end position="392"/>
    </location>
</feature>
<comment type="subcellular location">
    <subcellularLocation>
        <location evidence="1">Cell inner membrane</location>
        <topology evidence="1">Multi-pass membrane protein</topology>
    </subcellularLocation>
</comment>
<reference evidence="10 11" key="1">
    <citation type="journal article" date="2016" name="Nat. Commun.">
        <title>Thousands of microbial genomes shed light on interconnected biogeochemical processes in an aquifer system.</title>
        <authorList>
            <person name="Anantharaman K."/>
            <person name="Brown C.T."/>
            <person name="Hug L.A."/>
            <person name="Sharon I."/>
            <person name="Castelle C.J."/>
            <person name="Probst A.J."/>
            <person name="Thomas B.C."/>
            <person name="Singh A."/>
            <person name="Wilkins M.J."/>
            <person name="Karaoz U."/>
            <person name="Brodie E.L."/>
            <person name="Williams K.H."/>
            <person name="Hubbard S.S."/>
            <person name="Banfield J.F."/>
        </authorList>
    </citation>
    <scope>NUCLEOTIDE SEQUENCE [LARGE SCALE GENOMIC DNA]</scope>
</reference>
<feature type="domain" description="Type II secretion system protein GspF" evidence="9">
    <location>
        <begin position="67"/>
        <end position="189"/>
    </location>
</feature>
<dbReference type="InterPro" id="IPR042094">
    <property type="entry name" value="T2SS_GspF_sf"/>
</dbReference>
<dbReference type="PANTHER" id="PTHR30012:SF0">
    <property type="entry name" value="TYPE II SECRETION SYSTEM PROTEIN F-RELATED"/>
    <property type="match status" value="1"/>
</dbReference>
<feature type="transmembrane region" description="Helical" evidence="8">
    <location>
        <begin position="208"/>
        <end position="237"/>
    </location>
</feature>